<organism evidence="1 2">
    <name type="scientific">Mucilaginibacter pocheonensis</name>
    <dbReference type="NCBI Taxonomy" id="398050"/>
    <lineage>
        <taxon>Bacteria</taxon>
        <taxon>Pseudomonadati</taxon>
        <taxon>Bacteroidota</taxon>
        <taxon>Sphingobacteriia</taxon>
        <taxon>Sphingobacteriales</taxon>
        <taxon>Sphingobacteriaceae</taxon>
        <taxon>Mucilaginibacter</taxon>
    </lineage>
</organism>
<sequence length="42" mass="4783">MKANKKSSTSKLVSSFDNQLKRIIMTDLKAIKARNQFLRIAS</sequence>
<dbReference type="EMBL" id="JAVDUU010000006">
    <property type="protein sequence ID" value="MDR6945381.1"/>
    <property type="molecule type" value="Genomic_DNA"/>
</dbReference>
<reference evidence="1 2" key="1">
    <citation type="submission" date="2023-07" db="EMBL/GenBank/DDBJ databases">
        <title>Sorghum-associated microbial communities from plants grown in Nebraska, USA.</title>
        <authorList>
            <person name="Schachtman D."/>
        </authorList>
    </citation>
    <scope>NUCLEOTIDE SEQUENCE [LARGE SCALE GENOMIC DNA]</scope>
    <source>
        <strain evidence="1 2">3262</strain>
    </source>
</reference>
<evidence type="ECO:0000313" key="2">
    <source>
        <dbReference type="Proteomes" id="UP001247620"/>
    </source>
</evidence>
<comment type="caution">
    <text evidence="1">The sequence shown here is derived from an EMBL/GenBank/DDBJ whole genome shotgun (WGS) entry which is preliminary data.</text>
</comment>
<accession>A0ABU1TJ07</accession>
<evidence type="ECO:0008006" key="3">
    <source>
        <dbReference type="Google" id="ProtNLM"/>
    </source>
</evidence>
<dbReference type="RefSeq" id="WP_310103347.1">
    <property type="nucleotide sequence ID" value="NZ_JAVDUU010000006.1"/>
</dbReference>
<name>A0ABU1TJ07_9SPHI</name>
<dbReference type="Proteomes" id="UP001247620">
    <property type="component" value="Unassembled WGS sequence"/>
</dbReference>
<evidence type="ECO:0000313" key="1">
    <source>
        <dbReference type="EMBL" id="MDR6945381.1"/>
    </source>
</evidence>
<protein>
    <recommendedName>
        <fullName evidence="3">Transposase</fullName>
    </recommendedName>
</protein>
<gene>
    <name evidence="1" type="ORF">J2W55_005253</name>
</gene>
<proteinExistence type="predicted"/>
<keyword evidence="2" id="KW-1185">Reference proteome</keyword>